<feature type="transmembrane region" description="Helical" evidence="6">
    <location>
        <begin position="158"/>
        <end position="174"/>
    </location>
</feature>
<name>A0A4Y4CV72_ZOORA</name>
<feature type="transmembrane region" description="Helical" evidence="6">
    <location>
        <begin position="131"/>
        <end position="152"/>
    </location>
</feature>
<dbReference type="InterPro" id="IPR050638">
    <property type="entry name" value="AA-Vitamin_Transporters"/>
</dbReference>
<dbReference type="InterPro" id="IPR000620">
    <property type="entry name" value="EamA_dom"/>
</dbReference>
<dbReference type="PANTHER" id="PTHR32322">
    <property type="entry name" value="INNER MEMBRANE TRANSPORTER"/>
    <property type="match status" value="1"/>
</dbReference>
<keyword evidence="9" id="KW-1185">Reference proteome</keyword>
<dbReference type="SUPFAM" id="SSF103481">
    <property type="entry name" value="Multidrug resistance efflux transporter EmrE"/>
    <property type="match status" value="2"/>
</dbReference>
<evidence type="ECO:0000259" key="7">
    <source>
        <dbReference type="Pfam" id="PF00892"/>
    </source>
</evidence>
<evidence type="ECO:0000256" key="1">
    <source>
        <dbReference type="ARBA" id="ARBA00004141"/>
    </source>
</evidence>
<dbReference type="EMBL" id="BJNV01000025">
    <property type="protein sequence ID" value="GEC95689.1"/>
    <property type="molecule type" value="Genomic_DNA"/>
</dbReference>
<accession>A0A4Y4CV72</accession>
<evidence type="ECO:0000313" key="8">
    <source>
        <dbReference type="EMBL" id="GEC95689.1"/>
    </source>
</evidence>
<feature type="transmembrane region" description="Helical" evidence="6">
    <location>
        <begin position="217"/>
        <end position="238"/>
    </location>
</feature>
<feature type="transmembrane region" description="Helical" evidence="6">
    <location>
        <begin position="186"/>
        <end position="205"/>
    </location>
</feature>
<keyword evidence="5 6" id="KW-0472">Membrane</keyword>
<keyword evidence="3 6" id="KW-0812">Transmembrane</keyword>
<feature type="transmembrane region" description="Helical" evidence="6">
    <location>
        <begin position="275"/>
        <end position="292"/>
    </location>
</feature>
<evidence type="ECO:0000313" key="9">
    <source>
        <dbReference type="Proteomes" id="UP000318422"/>
    </source>
</evidence>
<keyword evidence="4 6" id="KW-1133">Transmembrane helix</keyword>
<dbReference type="GO" id="GO:0016020">
    <property type="term" value="C:membrane"/>
    <property type="evidence" value="ECO:0007669"/>
    <property type="project" value="UniProtKB-SubCell"/>
</dbReference>
<dbReference type="Proteomes" id="UP000318422">
    <property type="component" value="Unassembled WGS sequence"/>
</dbReference>
<gene>
    <name evidence="8" type="ORF">ZRA01_17620</name>
</gene>
<feature type="transmembrane region" description="Helical" evidence="6">
    <location>
        <begin position="99"/>
        <end position="119"/>
    </location>
</feature>
<feature type="transmembrane region" description="Helical" evidence="6">
    <location>
        <begin position="245"/>
        <end position="269"/>
    </location>
</feature>
<dbReference type="RefSeq" id="WP_141351370.1">
    <property type="nucleotide sequence ID" value="NZ_BJNV01000025.1"/>
</dbReference>
<feature type="transmembrane region" description="Helical" evidence="6">
    <location>
        <begin position="72"/>
        <end position="93"/>
    </location>
</feature>
<evidence type="ECO:0000256" key="4">
    <source>
        <dbReference type="ARBA" id="ARBA00022989"/>
    </source>
</evidence>
<comment type="subcellular location">
    <subcellularLocation>
        <location evidence="1">Membrane</location>
        <topology evidence="1">Multi-pass membrane protein</topology>
    </subcellularLocation>
</comment>
<proteinExistence type="inferred from homology"/>
<comment type="caution">
    <text evidence="8">The sequence shown here is derived from an EMBL/GenBank/DDBJ whole genome shotgun (WGS) entry which is preliminary data.</text>
</comment>
<evidence type="ECO:0000256" key="6">
    <source>
        <dbReference type="SAM" id="Phobius"/>
    </source>
</evidence>
<dbReference type="InterPro" id="IPR037185">
    <property type="entry name" value="EmrE-like"/>
</dbReference>
<evidence type="ECO:0000256" key="5">
    <source>
        <dbReference type="ARBA" id="ARBA00023136"/>
    </source>
</evidence>
<evidence type="ECO:0000256" key="2">
    <source>
        <dbReference type="ARBA" id="ARBA00007362"/>
    </source>
</evidence>
<feature type="domain" description="EamA" evidence="7">
    <location>
        <begin position="9"/>
        <end position="141"/>
    </location>
</feature>
<comment type="similarity">
    <text evidence="2">Belongs to the EamA transporter family.</text>
</comment>
<protein>
    <recommendedName>
        <fullName evidence="7">EamA domain-containing protein</fullName>
    </recommendedName>
</protein>
<organism evidence="8 9">
    <name type="scientific">Zoogloea ramigera</name>
    <dbReference type="NCBI Taxonomy" id="350"/>
    <lineage>
        <taxon>Bacteria</taxon>
        <taxon>Pseudomonadati</taxon>
        <taxon>Pseudomonadota</taxon>
        <taxon>Betaproteobacteria</taxon>
        <taxon>Rhodocyclales</taxon>
        <taxon>Zoogloeaceae</taxon>
        <taxon>Zoogloea</taxon>
    </lineage>
</organism>
<dbReference type="Pfam" id="PF00892">
    <property type="entry name" value="EamA"/>
    <property type="match status" value="2"/>
</dbReference>
<dbReference type="OrthoDB" id="4167046at2"/>
<feature type="transmembrane region" description="Helical" evidence="6">
    <location>
        <begin position="40"/>
        <end position="60"/>
    </location>
</feature>
<dbReference type="AlphaFoldDB" id="A0A4Y4CV72"/>
<dbReference type="PANTHER" id="PTHR32322:SF2">
    <property type="entry name" value="EAMA DOMAIN-CONTAINING PROTEIN"/>
    <property type="match status" value="1"/>
</dbReference>
<evidence type="ECO:0000256" key="3">
    <source>
        <dbReference type="ARBA" id="ARBA00022692"/>
    </source>
</evidence>
<reference evidence="8 9" key="1">
    <citation type="submission" date="2019-06" db="EMBL/GenBank/DDBJ databases">
        <title>Whole genome shotgun sequence of Zoogloea ramigera NBRC 15342.</title>
        <authorList>
            <person name="Hosoyama A."/>
            <person name="Uohara A."/>
            <person name="Ohji S."/>
            <person name="Ichikawa N."/>
        </authorList>
    </citation>
    <scope>NUCLEOTIDE SEQUENCE [LARGE SCALE GENOMIC DNA]</scope>
    <source>
        <strain evidence="8 9">NBRC 15342</strain>
    </source>
</reference>
<sequence length="307" mass="33086">MRRPHFNPYLLLALTSLFWAGNMVMSRGLRADLPPVALAFWRWVTAFCCVLPLALPHLRSQWPLLRAAWKKVVFLGVFGVGCYNTFSYVAVQYTTATSATLLNSFIPVVTSVLALAFFGRRLARPEVIGGLISLVGVVLLISRGSIATLLGLELNTGDLWMLLAVFSWSLYTAFLQWRPQGVHPMLLLAAFIVVGLAVMAPMYAWELSTGAAINLHAGSLAGILYAGVVAAFLGFVCFNAGVAQVGPAVGSLFIHLMPVFASILSALVLGETPAWYHYAGMALVFGGILLTTRKPTPAMAVSPAVMR</sequence>
<feature type="domain" description="EamA" evidence="7">
    <location>
        <begin position="156"/>
        <end position="292"/>
    </location>
</feature>